<protein>
    <submittedName>
        <fullName evidence="2">Hydantoin racemase</fullName>
    </submittedName>
</protein>
<accession>A0A1C6ISP7</accession>
<dbReference type="InterPro" id="IPR053714">
    <property type="entry name" value="Iso_Racemase_Enz_sf"/>
</dbReference>
<reference evidence="2" key="1">
    <citation type="submission" date="2015-09" db="EMBL/GenBank/DDBJ databases">
        <authorList>
            <consortium name="Pathogen Informatics"/>
        </authorList>
    </citation>
    <scope>NUCLEOTIDE SEQUENCE</scope>
    <source>
        <strain evidence="2">2789STDY5834896</strain>
    </source>
</reference>
<dbReference type="GO" id="GO:0047661">
    <property type="term" value="F:amino-acid racemase activity"/>
    <property type="evidence" value="ECO:0007669"/>
    <property type="project" value="InterPro"/>
</dbReference>
<dbReference type="AlphaFoldDB" id="A0A1C6ISP7"/>
<dbReference type="PANTHER" id="PTHR28047">
    <property type="entry name" value="PROTEIN DCG1"/>
    <property type="match status" value="1"/>
</dbReference>
<sequence length="248" mass="26340">MRIKFINPDSGLDRQQLAAREALLLTTARPDTQISMICPQCTEVCIDSDLDVAVAAPEIVQLALDAQQEGYDAVALYCFSDPGLAACREVLSIPVLGGAQCSLALATQLGYHFSVLTTDERRVPQKEAFVRALGYGSFLTSVRSAQHGPDQIRTATGDDQLIAQLAEAAKKCTADGADTVILGCLSFAGLAPQVSALVGIPVIDPAMVLVNTAEMLVAQSLSHSKRAYPTPPRSPRCWKAGKIDLSAQ</sequence>
<name>A0A1C6ISP7_9FIRM</name>
<dbReference type="PANTHER" id="PTHR28047:SF5">
    <property type="entry name" value="PROTEIN DCG1"/>
    <property type="match status" value="1"/>
</dbReference>
<dbReference type="Pfam" id="PF01177">
    <property type="entry name" value="Asp_Glu_race"/>
    <property type="match status" value="1"/>
</dbReference>
<dbReference type="Gene3D" id="3.40.50.12500">
    <property type="match status" value="1"/>
</dbReference>
<dbReference type="InterPro" id="IPR052186">
    <property type="entry name" value="Hydantoin_racemase-like"/>
</dbReference>
<comment type="similarity">
    <text evidence="1">Belongs to the HyuE racemase family.</text>
</comment>
<dbReference type="EMBL" id="FMHG01000001">
    <property type="protein sequence ID" value="SCJ72680.1"/>
    <property type="molecule type" value="Genomic_DNA"/>
</dbReference>
<dbReference type="SUPFAM" id="SSF53681">
    <property type="entry name" value="Aspartate/glutamate racemase"/>
    <property type="match status" value="1"/>
</dbReference>
<dbReference type="InterPro" id="IPR015942">
    <property type="entry name" value="Asp/Glu/hydantoin_racemase"/>
</dbReference>
<organism evidence="2">
    <name type="scientific">uncultured Anaerotruncus sp</name>
    <dbReference type="NCBI Taxonomy" id="905011"/>
    <lineage>
        <taxon>Bacteria</taxon>
        <taxon>Bacillati</taxon>
        <taxon>Bacillota</taxon>
        <taxon>Clostridia</taxon>
        <taxon>Eubacteriales</taxon>
        <taxon>Oscillospiraceae</taxon>
        <taxon>Anaerotruncus</taxon>
        <taxon>environmental samples</taxon>
    </lineage>
</organism>
<evidence type="ECO:0000313" key="2">
    <source>
        <dbReference type="EMBL" id="SCJ72680.1"/>
    </source>
</evidence>
<evidence type="ECO:0000256" key="1">
    <source>
        <dbReference type="ARBA" id="ARBA00038414"/>
    </source>
</evidence>
<dbReference type="InterPro" id="IPR001920">
    <property type="entry name" value="Asp/Glu_race"/>
</dbReference>
<gene>
    <name evidence="2" type="ORF">SAMEA3545359_01646</name>
</gene>
<proteinExistence type="inferred from homology"/>